<dbReference type="Proteomes" id="UP001442494">
    <property type="component" value="Unassembled WGS sequence"/>
</dbReference>
<dbReference type="RefSeq" id="WP_190427110.1">
    <property type="nucleotide sequence ID" value="NZ_JAMPKK010000016.1"/>
</dbReference>
<dbReference type="SUPFAM" id="SSF53474">
    <property type="entry name" value="alpha/beta-Hydrolases"/>
    <property type="match status" value="1"/>
</dbReference>
<name>A0ABV0JMW1_9CYAN</name>
<dbReference type="InterPro" id="IPR050565">
    <property type="entry name" value="LYPA1-2/EST-like"/>
</dbReference>
<dbReference type="Gene3D" id="3.40.50.1820">
    <property type="entry name" value="alpha/beta hydrolase"/>
    <property type="match status" value="1"/>
</dbReference>
<evidence type="ECO:0000256" key="2">
    <source>
        <dbReference type="ARBA" id="ARBA00022801"/>
    </source>
</evidence>
<gene>
    <name evidence="4" type="ORF">NDI37_09570</name>
</gene>
<feature type="domain" description="Phospholipase/carboxylesterase/thioesterase" evidence="3">
    <location>
        <begin position="12"/>
        <end position="200"/>
    </location>
</feature>
<proteinExistence type="inferred from homology"/>
<sequence length="208" mass="22217">MSLSVISVPPSQGQQPAGLIVVLHGFGGNAQELASLTPLLNLPSYQFLVPNAPSTHPQMSSGRAWYYFQEQQNGLEQSKTQLTDWLKSLESTTGVPLSRTILMGFSQGGAMTLDVGLNLPLAGLVVLSGYLHPISQPSKQGYPPVLIVHGTKDTVVPLSAAQKARDTLTALGVSVQYHEFNMGHVILPEVLGVVRNFVTTNTQSSLVS</sequence>
<organism evidence="4 5">
    <name type="scientific">Funiculus sociatus GB2-A5</name>
    <dbReference type="NCBI Taxonomy" id="2933946"/>
    <lineage>
        <taxon>Bacteria</taxon>
        <taxon>Bacillati</taxon>
        <taxon>Cyanobacteriota</taxon>
        <taxon>Cyanophyceae</taxon>
        <taxon>Coleofasciculales</taxon>
        <taxon>Coleofasciculaceae</taxon>
        <taxon>Funiculus</taxon>
    </lineage>
</organism>
<dbReference type="EMBL" id="JAMPKK010000016">
    <property type="protein sequence ID" value="MEP0864718.1"/>
    <property type="molecule type" value="Genomic_DNA"/>
</dbReference>
<reference evidence="4 5" key="1">
    <citation type="submission" date="2022-04" db="EMBL/GenBank/DDBJ databases">
        <title>Positive selection, recombination, and allopatry shape intraspecific diversity of widespread and dominant cyanobacteria.</title>
        <authorList>
            <person name="Wei J."/>
            <person name="Shu W."/>
            <person name="Hu C."/>
        </authorList>
    </citation>
    <scope>NUCLEOTIDE SEQUENCE [LARGE SCALE GENOMIC DNA]</scope>
    <source>
        <strain evidence="4 5">GB2-A5</strain>
    </source>
</reference>
<comment type="caution">
    <text evidence="4">The sequence shown here is derived from an EMBL/GenBank/DDBJ whole genome shotgun (WGS) entry which is preliminary data.</text>
</comment>
<keyword evidence="2 4" id="KW-0378">Hydrolase</keyword>
<dbReference type="InterPro" id="IPR029058">
    <property type="entry name" value="AB_hydrolase_fold"/>
</dbReference>
<evidence type="ECO:0000313" key="4">
    <source>
        <dbReference type="EMBL" id="MEP0864718.1"/>
    </source>
</evidence>
<evidence type="ECO:0000259" key="3">
    <source>
        <dbReference type="Pfam" id="PF02230"/>
    </source>
</evidence>
<dbReference type="PANTHER" id="PTHR10655:SF17">
    <property type="entry name" value="LYSOPHOSPHOLIPASE-LIKE PROTEIN 1"/>
    <property type="match status" value="1"/>
</dbReference>
<comment type="similarity">
    <text evidence="1">Belongs to the AB hydrolase superfamily. AB hydrolase 2 family.</text>
</comment>
<dbReference type="Pfam" id="PF02230">
    <property type="entry name" value="Abhydrolase_2"/>
    <property type="match status" value="1"/>
</dbReference>
<keyword evidence="5" id="KW-1185">Reference proteome</keyword>
<accession>A0ABV0JMW1</accession>
<evidence type="ECO:0000313" key="5">
    <source>
        <dbReference type="Proteomes" id="UP001442494"/>
    </source>
</evidence>
<dbReference type="PANTHER" id="PTHR10655">
    <property type="entry name" value="LYSOPHOSPHOLIPASE-RELATED"/>
    <property type="match status" value="1"/>
</dbReference>
<evidence type="ECO:0000256" key="1">
    <source>
        <dbReference type="ARBA" id="ARBA00006499"/>
    </source>
</evidence>
<dbReference type="InterPro" id="IPR003140">
    <property type="entry name" value="PLipase/COase/thioEstase"/>
</dbReference>
<protein>
    <submittedName>
        <fullName evidence="4">Alpha/beta hydrolase</fullName>
    </submittedName>
</protein>
<dbReference type="GO" id="GO:0016787">
    <property type="term" value="F:hydrolase activity"/>
    <property type="evidence" value="ECO:0007669"/>
    <property type="project" value="UniProtKB-KW"/>
</dbReference>